<protein>
    <recommendedName>
        <fullName evidence="10">FYVE-type domain-containing protein</fullName>
    </recommendedName>
</protein>
<feature type="compositionally biased region" description="Polar residues" evidence="5">
    <location>
        <begin position="898"/>
        <end position="918"/>
    </location>
</feature>
<reference evidence="8" key="1">
    <citation type="submission" date="2019-03" db="EMBL/GenBank/DDBJ databases">
        <title>Long read genome sequence of the mycoparasitic Pythium oligandrum ATCC 38472 isolated from sugarbeet rhizosphere.</title>
        <authorList>
            <person name="Gaulin E."/>
        </authorList>
    </citation>
    <scope>NUCLEOTIDE SEQUENCE</scope>
    <source>
        <strain evidence="8">ATCC 38472_TT</strain>
    </source>
</reference>
<dbReference type="EMBL" id="SPLM01000111">
    <property type="protein sequence ID" value="TMW58365.1"/>
    <property type="molecule type" value="Genomic_DNA"/>
</dbReference>
<evidence type="ECO:0000313" key="8">
    <source>
        <dbReference type="EMBL" id="TMW58365.1"/>
    </source>
</evidence>
<feature type="compositionally biased region" description="Acidic residues" evidence="5">
    <location>
        <begin position="1251"/>
        <end position="1265"/>
    </location>
</feature>
<evidence type="ECO:0000256" key="4">
    <source>
        <dbReference type="PROSITE-ProRule" id="PRU00091"/>
    </source>
</evidence>
<sequence length="1283" mass="144827">MPLIADMEGPMVHRPSMLSKEEIEVVRKNIELFVDGIMDEKHSLKELLNESFSMDMLDLLFKRMTLKLRSILFTRAKTAEMVAIALDSTLPRHTRSLATSFIVAGGASSCLVTCDGTDHRCASFWDNVFGAMQREANEERKPEDAVLTVLTYELDEVIRVEVKDIEKDGAKSLQRSFVEQVAAKVEESSVSVESEDGVVEYESQKPRTPPSARTSINQEPQGSGSGRGDSPQSPTLSPSVSRVTSQAANVSKHTMVPPTRPNGLTGIFSHDTANFTSQILRYFANRGQKGACILHYIAEHPPIVDLLIANMGHDDVRTMLLHVIYSDHSDAAMASLFKSGLIVQMIDQLVTSSPPRNVFERDSLENIFLLLRELIHAPYLTARGVAISAKTIPLDKVTGQDEYVSICGASREMANSSLRKYTSRKVRHIVHLFMDHHQWRLEQLFVQMIKELTFWSSPVATRPRERRNSISSLESLESLGLLRLGHPRPTATTMLAHLFELTETVDFSEEHPRNAGPNSAAAATTVGIDCLNFMCSTHLVRKGALRIKKKLRNEVLPCELSVNCMMGLRITLIREEEPTALDNGLVHNQGNQTSITLDELESVKSSDWHEFGFAITLKKEQAAPRRSTHGHELGGLVSMAAAHDSVTNGKNFTKTVEYFAASSEEEKQGWIELLRQVINGDLNALEIFCSDDWRSNIREYRRLRECLITSMERKGHDLMVFLRQVLIENSRRASGYHLWTIVKFLNAVLSNESKRIDQMFVSAQLLAVLLTCYEKYPTHNLLLGEITKMVVFCIGDFKSKRSRRCPIIERLLMSGPEGKLLPLLTKAFVDTDGGMTSMFVRTDTLSNLKLIMESLSFCYKEPQSRSQERIQKTLQTDPAWQRLLLAVETESAKHPERSITSLPIQPTGSSPSTYSAASVASPDAPGRPVSPPAFQEHIIHQITRPAYSSAHGFGSSFLLGDGCAFGYMFKERQGGAKWQKVLLVYEYESYKLWYFYPSEVDETRHIKWKWIVPIGVRTRYTHGHDETHSSVGHHGLYVTAYEHHQHNGHSHHTLGQHNHSPASTKEVHFSVTKLEDRDQWKDVLSKAAKRIHELEKDYNAKSQHLKKPDKKTVTHCQDPSCHQPFKLFRRAHSCKRCAKWFCSKCSDQRLSIPEFGLMHPVRHCRACYLAAGGTESEMEPSHLFSGLSIENSLSISTSDFCDSVRNSFTNAELYELAHGRVSPRALLHMRRRMERAESIDSPTSSYRVDEWNDQDESSYADEEDECRSYGTTQPARYTEDTRG</sequence>
<dbReference type="PANTHER" id="PTHR23164:SF30">
    <property type="entry name" value="EARLY ENDOSOME ANTIGEN 1"/>
    <property type="match status" value="1"/>
</dbReference>
<dbReference type="InterPro" id="IPR017455">
    <property type="entry name" value="Znf_FYVE-rel"/>
</dbReference>
<dbReference type="InterPro" id="IPR013083">
    <property type="entry name" value="Znf_RING/FYVE/PHD"/>
</dbReference>
<keyword evidence="3" id="KW-0862">Zinc</keyword>
<feature type="region of interest" description="Disordered" evidence="5">
    <location>
        <begin position="192"/>
        <end position="263"/>
    </location>
</feature>
<dbReference type="PROSITE" id="PS50178">
    <property type="entry name" value="ZF_FYVE"/>
    <property type="match status" value="1"/>
</dbReference>
<keyword evidence="2 4" id="KW-0863">Zinc-finger</keyword>
<proteinExistence type="predicted"/>
<evidence type="ECO:0000256" key="3">
    <source>
        <dbReference type="ARBA" id="ARBA00022833"/>
    </source>
</evidence>
<evidence type="ECO:0008006" key="10">
    <source>
        <dbReference type="Google" id="ProtNLM"/>
    </source>
</evidence>
<evidence type="ECO:0000259" key="6">
    <source>
        <dbReference type="PROSITE" id="PS50003"/>
    </source>
</evidence>
<dbReference type="Gene3D" id="3.30.40.10">
    <property type="entry name" value="Zinc/RING finger domain, C3HC4 (zinc finger)"/>
    <property type="match status" value="1"/>
</dbReference>
<dbReference type="SMART" id="SM00064">
    <property type="entry name" value="FYVE"/>
    <property type="match status" value="1"/>
</dbReference>
<feature type="compositionally biased region" description="Polar residues" evidence="5">
    <location>
        <begin position="211"/>
        <end position="222"/>
    </location>
</feature>
<evidence type="ECO:0000256" key="5">
    <source>
        <dbReference type="SAM" id="MobiDB-lite"/>
    </source>
</evidence>
<accession>A0A8K1FCI9</accession>
<dbReference type="GO" id="GO:0008270">
    <property type="term" value="F:zinc ion binding"/>
    <property type="evidence" value="ECO:0007669"/>
    <property type="project" value="UniProtKB-KW"/>
</dbReference>
<feature type="domain" description="FYVE-type" evidence="7">
    <location>
        <begin position="1121"/>
        <end position="1172"/>
    </location>
</feature>
<feature type="domain" description="PH" evidence="6">
    <location>
        <begin position="658"/>
        <end position="679"/>
    </location>
</feature>
<dbReference type="InterPro" id="IPR011011">
    <property type="entry name" value="Znf_FYVE_PHD"/>
</dbReference>
<feature type="region of interest" description="Disordered" evidence="5">
    <location>
        <begin position="1237"/>
        <end position="1283"/>
    </location>
</feature>
<evidence type="ECO:0000256" key="1">
    <source>
        <dbReference type="ARBA" id="ARBA00022723"/>
    </source>
</evidence>
<evidence type="ECO:0000256" key="2">
    <source>
        <dbReference type="ARBA" id="ARBA00022771"/>
    </source>
</evidence>
<dbReference type="InterPro" id="IPR000306">
    <property type="entry name" value="Znf_FYVE"/>
</dbReference>
<dbReference type="PANTHER" id="PTHR23164">
    <property type="entry name" value="EARLY ENDOSOME ANTIGEN 1"/>
    <property type="match status" value="1"/>
</dbReference>
<evidence type="ECO:0000313" key="9">
    <source>
        <dbReference type="Proteomes" id="UP000794436"/>
    </source>
</evidence>
<name>A0A8K1FCI9_PYTOL</name>
<dbReference type="PROSITE" id="PS50003">
    <property type="entry name" value="PH_DOMAIN"/>
    <property type="match status" value="1"/>
</dbReference>
<gene>
    <name evidence="8" type="ORF">Poli38472_009924</name>
</gene>
<organism evidence="8 9">
    <name type="scientific">Pythium oligandrum</name>
    <name type="common">Mycoparasitic fungus</name>
    <dbReference type="NCBI Taxonomy" id="41045"/>
    <lineage>
        <taxon>Eukaryota</taxon>
        <taxon>Sar</taxon>
        <taxon>Stramenopiles</taxon>
        <taxon>Oomycota</taxon>
        <taxon>Peronosporomycetes</taxon>
        <taxon>Pythiales</taxon>
        <taxon>Pythiaceae</taxon>
        <taxon>Pythium</taxon>
    </lineage>
</organism>
<dbReference type="InterPro" id="IPR001849">
    <property type="entry name" value="PH_domain"/>
</dbReference>
<comment type="caution">
    <text evidence="8">The sequence shown here is derived from an EMBL/GenBank/DDBJ whole genome shotgun (WGS) entry which is preliminary data.</text>
</comment>
<keyword evidence="1" id="KW-0479">Metal-binding</keyword>
<feature type="region of interest" description="Disordered" evidence="5">
    <location>
        <begin position="891"/>
        <end position="927"/>
    </location>
</feature>
<feature type="compositionally biased region" description="Polar residues" evidence="5">
    <location>
        <begin position="230"/>
        <end position="252"/>
    </location>
</feature>
<dbReference type="OrthoDB" id="660555at2759"/>
<dbReference type="Proteomes" id="UP000794436">
    <property type="component" value="Unassembled WGS sequence"/>
</dbReference>
<keyword evidence="9" id="KW-1185">Reference proteome</keyword>
<dbReference type="SUPFAM" id="SSF57903">
    <property type="entry name" value="FYVE/PHD zinc finger"/>
    <property type="match status" value="1"/>
</dbReference>
<dbReference type="Pfam" id="PF01363">
    <property type="entry name" value="FYVE"/>
    <property type="match status" value="1"/>
</dbReference>
<evidence type="ECO:0000259" key="7">
    <source>
        <dbReference type="PROSITE" id="PS50178"/>
    </source>
</evidence>